<organism evidence="2 3">
    <name type="scientific">Acanthaster planci</name>
    <name type="common">Crown-of-thorns starfish</name>
    <dbReference type="NCBI Taxonomy" id="133434"/>
    <lineage>
        <taxon>Eukaryota</taxon>
        <taxon>Metazoa</taxon>
        <taxon>Echinodermata</taxon>
        <taxon>Eleutherozoa</taxon>
        <taxon>Asterozoa</taxon>
        <taxon>Asteroidea</taxon>
        <taxon>Valvatacea</taxon>
        <taxon>Valvatida</taxon>
        <taxon>Acanthasteridae</taxon>
        <taxon>Acanthaster</taxon>
    </lineage>
</organism>
<evidence type="ECO:0000313" key="2">
    <source>
        <dbReference type="Proteomes" id="UP000694845"/>
    </source>
</evidence>
<dbReference type="RefSeq" id="XP_022088192.1">
    <property type="nucleotide sequence ID" value="XM_022232500.1"/>
</dbReference>
<name>A0A8B7Y6K6_ACAPL</name>
<accession>A0A8B7Y6K6</accession>
<protein>
    <submittedName>
        <fullName evidence="3">Trithorax group protein osa-like</fullName>
    </submittedName>
</protein>
<feature type="compositionally biased region" description="Low complexity" evidence="1">
    <location>
        <begin position="54"/>
        <end position="75"/>
    </location>
</feature>
<gene>
    <name evidence="3" type="primary">LOC110977951</name>
</gene>
<feature type="compositionally biased region" description="Low complexity" evidence="1">
    <location>
        <begin position="299"/>
        <end position="313"/>
    </location>
</feature>
<evidence type="ECO:0000313" key="3">
    <source>
        <dbReference type="RefSeq" id="XP_022088192.1"/>
    </source>
</evidence>
<reference evidence="3" key="1">
    <citation type="submission" date="2025-08" db="UniProtKB">
        <authorList>
            <consortium name="RefSeq"/>
        </authorList>
    </citation>
    <scope>IDENTIFICATION</scope>
</reference>
<dbReference type="AlphaFoldDB" id="A0A8B7Y6K6"/>
<dbReference type="GeneID" id="110977951"/>
<feature type="compositionally biased region" description="Polar residues" evidence="1">
    <location>
        <begin position="76"/>
        <end position="90"/>
    </location>
</feature>
<evidence type="ECO:0000256" key="1">
    <source>
        <dbReference type="SAM" id="MobiDB-lite"/>
    </source>
</evidence>
<feature type="region of interest" description="Disordered" evidence="1">
    <location>
        <begin position="1"/>
        <end position="113"/>
    </location>
</feature>
<dbReference type="KEGG" id="aplc:110977951"/>
<proteinExistence type="predicted"/>
<feature type="region of interest" description="Disordered" evidence="1">
    <location>
        <begin position="365"/>
        <end position="494"/>
    </location>
</feature>
<keyword evidence="2" id="KW-1185">Reference proteome</keyword>
<feature type="region of interest" description="Disordered" evidence="1">
    <location>
        <begin position="295"/>
        <end position="327"/>
    </location>
</feature>
<feature type="compositionally biased region" description="Basic and acidic residues" evidence="1">
    <location>
        <begin position="444"/>
        <end position="467"/>
    </location>
</feature>
<feature type="compositionally biased region" description="Low complexity" evidence="1">
    <location>
        <begin position="26"/>
        <end position="42"/>
    </location>
</feature>
<feature type="non-terminal residue" evidence="3">
    <location>
        <position position="494"/>
    </location>
</feature>
<dbReference type="OrthoDB" id="10668720at2759"/>
<feature type="compositionally biased region" description="Basic residues" evidence="1">
    <location>
        <begin position="393"/>
        <end position="403"/>
    </location>
</feature>
<dbReference type="Proteomes" id="UP000694845">
    <property type="component" value="Unplaced"/>
</dbReference>
<feature type="compositionally biased region" description="Low complexity" evidence="1">
    <location>
        <begin position="414"/>
        <end position="423"/>
    </location>
</feature>
<feature type="compositionally biased region" description="Gly residues" evidence="1">
    <location>
        <begin position="480"/>
        <end position="494"/>
    </location>
</feature>
<sequence>MSASEPVIGTYPAMTNHLSSMHDLPQTQLSSETSSTSSELESALGSAVKTPPGTATASSAAENGPDGYPSDGSSSVENQGNNPATANAPQPEQYLNGPMQLPPTTVVAPRTGGYTEYVDGQPSTTAAVDNNGNGLDYPAQGPEYDGQQAVADYSQEYASTEQIYPSGQDYATNAVGVQNQVADYPGMGVGVGDEVSTQGQVHDTGQNAGQVNKKYVFYLHIKQGEAFPVGNGDQVQYIHGPTLIQFVSNSPVPPPLHTVQTGHGPVSMPTGVSNVPVVTAPMGIALQPSVQDAVVGDLQQQQQQQQQPPQQQQQPPPQQGMYTTCPPALSPPQIYPALYSPNGGGAGGGMGGVYPHLMGYPNPGMHHHVQPHVASSVPAHSAVPPNSGVPVPPHHHVNIHRYHPVPPHGQHNSQQQQQQQQQQCNMPDHSHIQDPQQRPPMCSRSRDDRTDKQREKLQKKLRDRQEKNPSYIPSPQTSPRGGGGGGGGGGSSPY</sequence>